<evidence type="ECO:0000256" key="5">
    <source>
        <dbReference type="ARBA" id="ARBA00022630"/>
    </source>
</evidence>
<keyword evidence="4" id="KW-0028">Amino-acid biosynthesis</keyword>
<dbReference type="PANTHER" id="PTHR11938:SF133">
    <property type="entry name" value="GLUTAMATE SYNTHASE (NADH)"/>
    <property type="match status" value="1"/>
</dbReference>
<dbReference type="Pfam" id="PF04898">
    <property type="entry name" value="Glu_syn_central"/>
    <property type="match status" value="1"/>
</dbReference>
<dbReference type="SUPFAM" id="SSF51395">
    <property type="entry name" value="FMN-linked oxidoreductases"/>
    <property type="match status" value="1"/>
</dbReference>
<dbReference type="InterPro" id="IPR002932">
    <property type="entry name" value="Glu_synthdom"/>
</dbReference>
<dbReference type="Pfam" id="PF01645">
    <property type="entry name" value="Glu_synthase"/>
    <property type="match status" value="1"/>
</dbReference>
<dbReference type="EMBL" id="FPHI01000030">
    <property type="protein sequence ID" value="SFV66685.1"/>
    <property type="molecule type" value="Genomic_DNA"/>
</dbReference>
<dbReference type="PROSITE" id="PS51278">
    <property type="entry name" value="GATASE_TYPE_2"/>
    <property type="match status" value="1"/>
</dbReference>
<dbReference type="Gene3D" id="2.160.20.60">
    <property type="entry name" value="Glutamate synthase, alpha subunit, C-terminal domain"/>
    <property type="match status" value="1"/>
</dbReference>
<keyword evidence="8" id="KW-0315">Glutamine amidotransferase</keyword>
<dbReference type="Pfam" id="PF00310">
    <property type="entry name" value="GATase_2"/>
    <property type="match status" value="1"/>
</dbReference>
<evidence type="ECO:0000256" key="3">
    <source>
        <dbReference type="ARBA" id="ARBA00009716"/>
    </source>
</evidence>
<evidence type="ECO:0000259" key="16">
    <source>
        <dbReference type="PROSITE" id="PS51278"/>
    </source>
</evidence>
<evidence type="ECO:0000256" key="12">
    <source>
        <dbReference type="ARBA" id="ARBA00023164"/>
    </source>
</evidence>
<protein>
    <submittedName>
        <fullName evidence="17">Glutamate synthase [NADPH] large chain</fullName>
        <ecNumber evidence="17">1.4.1.13</ecNumber>
    </submittedName>
</protein>
<sequence>MQDLFTSFKDNCGFGLLASIDNTPSHKNLEDAITSLSRMMHRGAIAADGKTGDGSGLLLSLPKTFFAKELVENGVTLPETYAVAMVFSNNPTDFDVINKVCANNGLNVLYTRTVPVDTHALGEQALASLPTMKQVFVSPANEDGAKRFEALVYLSRKEIEAELMDDETFYIPSFSTSVVSYKGLVMPTHIKEFYKDLANPDFEISFCLFHQRFSTNTLPQWKLAQPFRMIAHNGEINSVTANRFNVAAKMAAVKSDVFTDEEMGRLKNVIQKGMSDSASLDNFMEFLRVNGVDFFKAARSLVPAPWHNAPQMDSDLRAFYEYASTTFEPWDGPAAVSMTDGRYIGCVIDRNGLRPSKYIKTTDNRLLISSEYGVLELPEDEIVERGRLQSGEMMGIDLQEGKILKTNDIDNLIKVAHPYNDWLGKNMSYLQEFVPDTKVESCDTVYGDMQAKQRYFNYTTEVLREIIRPMILEGKETTGAMGDDTPIAAFSTEQRNFTDFFKQKFAQVTNPPIDPIREKTVMSLNTGFGEQQNMLADDEAHAKRLKTVLPVMSAQKFCLLQEFGNPQNEKYDPIYKVGKYDTTYTVNLKESLETLISNIISDVRDNGVRTIILDDRNLDENTKAIPMLMVVGRLSQDLLEAGLRHLSSIVAVTGEVFDPHSAATMIGFGAAAIFPYLLYFTVEELEKENVKSTEEMQAILKRFRRAMGAGLMKIMSKMGISTISSYRNSRLFDVIGLSDEIVNECFSGTSGLLSGLGYEDIDIRLNTAHQRAFTTAFEGKKNVLYKGGFYKYRRGEEFHDFSRPTIAAIQKAALSAKAEDYEEVKKLVNERDKKFIRDFYQLKSDRAPISIDEVEPLSEIFKRFSTAAMSMGSISQEAHETLAVAMNQIGAKSNSGEGGEDPSRYGTEKNSSIKQVASGRFGVTPEYLRSATEIQIKVAQGAKPGEGGQLPGSKVSPLIATLRFTKPGVTLISPPPHHDIYSIEDLAQLIFDMKQINPNARVAVKLVSTAGVGTIAAGVAKAYADKIIISGADGGTGAAPIGSIRFAGNPWELGLIEAHNALKANNLRGQVSIETDGGLKTGLDVVKAAILGAEEYAFGTGALVLVGCIMLRVCHLNTCGVGVATQDEHLRKRFTGNVQKVVNYFTLIATEVREILAELGYKSLEEIVGKNDLLEVIDDEFAKKFNFEELLYKLEGVNTCQVPFNEPYDQNEYEQEILKELMPTIKDPSKPIVLNKEISNLNRSFATRISGEIAAIHGNAGLPDGTITLNMKGTAGQSLGAFMSKGININIDGAGNDYIGKGMNGGQIVITADKAGHEFALGGNTCLYGATGGTLYIHGQVGERFGVRNSGATTVVEGTGDHPCEYMTGGVAVILGETGVNFGAGMTGGKAFVYDQDGKFYEKVNPELVEALRIDTDEWDTEMFELKALLKDYAAKTGSKRATYILENFRTEIRKFWMVAPRGIKPTIAAEKKGE</sequence>
<evidence type="ECO:0000256" key="15">
    <source>
        <dbReference type="SAM" id="MobiDB-lite"/>
    </source>
</evidence>
<keyword evidence="5" id="KW-0285">Flavoprotein</keyword>
<evidence type="ECO:0000313" key="17">
    <source>
        <dbReference type="EMBL" id="SFV66685.1"/>
    </source>
</evidence>
<dbReference type="InterPro" id="IPR036485">
    <property type="entry name" value="Glu_synth_asu_C_sf"/>
</dbReference>
<dbReference type="GO" id="GO:0006537">
    <property type="term" value="P:glutamate biosynthetic process"/>
    <property type="evidence" value="ECO:0007669"/>
    <property type="project" value="UniProtKB-KW"/>
</dbReference>
<dbReference type="InterPro" id="IPR002489">
    <property type="entry name" value="Glu_synth_asu_C"/>
</dbReference>
<dbReference type="InterPro" id="IPR029055">
    <property type="entry name" value="Ntn_hydrolases_N"/>
</dbReference>
<dbReference type="SUPFAM" id="SSF56235">
    <property type="entry name" value="N-terminal nucleophile aminohydrolases (Ntn hydrolases)"/>
    <property type="match status" value="1"/>
</dbReference>
<dbReference type="GO" id="GO:0019676">
    <property type="term" value="P:ammonia assimilation cycle"/>
    <property type="evidence" value="ECO:0007669"/>
    <property type="project" value="TreeGrafter"/>
</dbReference>
<name>A0A1W1CLS2_9ZZZZ</name>
<dbReference type="InterPro" id="IPR050711">
    <property type="entry name" value="ET-N_metabolism_enzyme"/>
</dbReference>
<comment type="pathway">
    <text evidence="14">Amino-acid biosynthesis.</text>
</comment>
<keyword evidence="13" id="KW-0003">3Fe-4S</keyword>
<dbReference type="InterPro" id="IPR006982">
    <property type="entry name" value="Glu_synth_centr_N"/>
</dbReference>
<dbReference type="NCBIfam" id="NF008730">
    <property type="entry name" value="PRK11750.1"/>
    <property type="match status" value="1"/>
</dbReference>
<accession>A0A1W1CLS2</accession>
<dbReference type="PANTHER" id="PTHR11938">
    <property type="entry name" value="FAD NADPH DEHYDROGENASE/OXIDOREDUCTASE"/>
    <property type="match status" value="1"/>
</dbReference>
<dbReference type="CDD" id="cd02808">
    <property type="entry name" value="GltS_FMN"/>
    <property type="match status" value="1"/>
</dbReference>
<evidence type="ECO:0000256" key="8">
    <source>
        <dbReference type="ARBA" id="ARBA00022962"/>
    </source>
</evidence>
<comment type="similarity">
    <text evidence="3">Belongs to the glutamate synthase family.</text>
</comment>
<keyword evidence="12" id="KW-0314">Glutamate biosynthesis</keyword>
<dbReference type="CDD" id="cd00713">
    <property type="entry name" value="GltS"/>
    <property type="match status" value="1"/>
</dbReference>
<dbReference type="SUPFAM" id="SSF69336">
    <property type="entry name" value="Alpha subunit of glutamate synthase, C-terminal domain"/>
    <property type="match status" value="1"/>
</dbReference>
<dbReference type="Gene3D" id="3.60.20.10">
    <property type="entry name" value="Glutamine Phosphoribosylpyrophosphate, subunit 1, domain 1"/>
    <property type="match status" value="1"/>
</dbReference>
<keyword evidence="7" id="KW-0479">Metal-binding</keyword>
<evidence type="ECO:0000256" key="4">
    <source>
        <dbReference type="ARBA" id="ARBA00022605"/>
    </source>
</evidence>
<comment type="cofactor">
    <cofactor evidence="1">
        <name>FMN</name>
        <dbReference type="ChEBI" id="CHEBI:58210"/>
    </cofactor>
</comment>
<evidence type="ECO:0000256" key="2">
    <source>
        <dbReference type="ARBA" id="ARBA00001927"/>
    </source>
</evidence>
<evidence type="ECO:0000256" key="13">
    <source>
        <dbReference type="ARBA" id="ARBA00023291"/>
    </source>
</evidence>
<dbReference type="Gene3D" id="3.20.20.70">
    <property type="entry name" value="Aldolase class I"/>
    <property type="match status" value="2"/>
</dbReference>
<gene>
    <name evidence="17" type="ORF">MNB_SV-3-1153</name>
</gene>
<evidence type="ECO:0000256" key="9">
    <source>
        <dbReference type="ARBA" id="ARBA00023002"/>
    </source>
</evidence>
<keyword evidence="9 17" id="KW-0560">Oxidoreductase</keyword>
<organism evidence="17">
    <name type="scientific">hydrothermal vent metagenome</name>
    <dbReference type="NCBI Taxonomy" id="652676"/>
    <lineage>
        <taxon>unclassified sequences</taxon>
        <taxon>metagenomes</taxon>
        <taxon>ecological metagenomes</taxon>
    </lineage>
</organism>
<evidence type="ECO:0000256" key="7">
    <source>
        <dbReference type="ARBA" id="ARBA00022723"/>
    </source>
</evidence>
<dbReference type="InterPro" id="IPR017932">
    <property type="entry name" value="GATase_2_dom"/>
</dbReference>
<evidence type="ECO:0000256" key="1">
    <source>
        <dbReference type="ARBA" id="ARBA00001917"/>
    </source>
</evidence>
<dbReference type="InterPro" id="IPR013785">
    <property type="entry name" value="Aldolase_TIM"/>
</dbReference>
<dbReference type="Pfam" id="PF01493">
    <property type="entry name" value="GXGXG"/>
    <property type="match status" value="1"/>
</dbReference>
<keyword evidence="11" id="KW-0411">Iron-sulfur</keyword>
<evidence type="ECO:0000256" key="6">
    <source>
        <dbReference type="ARBA" id="ARBA00022643"/>
    </source>
</evidence>
<dbReference type="GO" id="GO:0046872">
    <property type="term" value="F:metal ion binding"/>
    <property type="evidence" value="ECO:0007669"/>
    <property type="project" value="UniProtKB-KW"/>
</dbReference>
<reference evidence="17" key="1">
    <citation type="submission" date="2016-10" db="EMBL/GenBank/DDBJ databases">
        <authorList>
            <person name="de Groot N.N."/>
        </authorList>
    </citation>
    <scope>NUCLEOTIDE SEQUENCE</scope>
</reference>
<feature type="region of interest" description="Disordered" evidence="15">
    <location>
        <begin position="891"/>
        <end position="911"/>
    </location>
</feature>
<keyword evidence="10" id="KW-0408">Iron</keyword>
<feature type="domain" description="Glutamine amidotransferase type-2" evidence="16">
    <location>
        <begin position="12"/>
        <end position="399"/>
    </location>
</feature>
<proteinExistence type="inferred from homology"/>
<evidence type="ECO:0000256" key="14">
    <source>
        <dbReference type="ARBA" id="ARBA00029440"/>
    </source>
</evidence>
<dbReference type="EC" id="1.4.1.13" evidence="17"/>
<keyword evidence="6" id="KW-0288">FMN</keyword>
<evidence type="ECO:0000256" key="10">
    <source>
        <dbReference type="ARBA" id="ARBA00023004"/>
    </source>
</evidence>
<dbReference type="GO" id="GO:0051538">
    <property type="term" value="F:3 iron, 4 sulfur cluster binding"/>
    <property type="evidence" value="ECO:0007669"/>
    <property type="project" value="UniProtKB-KW"/>
</dbReference>
<evidence type="ECO:0000256" key="11">
    <source>
        <dbReference type="ARBA" id="ARBA00023014"/>
    </source>
</evidence>
<comment type="cofactor">
    <cofactor evidence="2">
        <name>[3Fe-4S] cluster</name>
        <dbReference type="ChEBI" id="CHEBI:21137"/>
    </cofactor>
</comment>
<dbReference type="GO" id="GO:0004355">
    <property type="term" value="F:glutamate synthase (NADPH) activity"/>
    <property type="evidence" value="ECO:0007669"/>
    <property type="project" value="UniProtKB-EC"/>
</dbReference>